<organism evidence="1 2">
    <name type="scientific">Prymnesium parvum</name>
    <name type="common">Toxic golden alga</name>
    <dbReference type="NCBI Taxonomy" id="97485"/>
    <lineage>
        <taxon>Eukaryota</taxon>
        <taxon>Haptista</taxon>
        <taxon>Haptophyta</taxon>
        <taxon>Prymnesiophyceae</taxon>
        <taxon>Prymnesiales</taxon>
        <taxon>Prymnesiaceae</taxon>
        <taxon>Prymnesium</taxon>
    </lineage>
</organism>
<dbReference type="AlphaFoldDB" id="A0AB34IQG9"/>
<name>A0AB34IQG9_PRYPA</name>
<proteinExistence type="predicted"/>
<protein>
    <recommendedName>
        <fullName evidence="3">Mannosyltransferase</fullName>
    </recommendedName>
</protein>
<evidence type="ECO:0008006" key="3">
    <source>
        <dbReference type="Google" id="ProtNLM"/>
    </source>
</evidence>
<comment type="caution">
    <text evidence="1">The sequence shown here is derived from an EMBL/GenBank/DDBJ whole genome shotgun (WGS) entry which is preliminary data.</text>
</comment>
<evidence type="ECO:0000313" key="2">
    <source>
        <dbReference type="Proteomes" id="UP001515480"/>
    </source>
</evidence>
<dbReference type="EMBL" id="JBGBPQ010000019">
    <property type="protein sequence ID" value="KAL1504721.1"/>
    <property type="molecule type" value="Genomic_DNA"/>
</dbReference>
<keyword evidence="2" id="KW-1185">Reference proteome</keyword>
<evidence type="ECO:0000313" key="1">
    <source>
        <dbReference type="EMBL" id="KAL1504721.1"/>
    </source>
</evidence>
<dbReference type="Proteomes" id="UP001515480">
    <property type="component" value="Unassembled WGS sequence"/>
</dbReference>
<gene>
    <name evidence="1" type="ORF">AB1Y20_008499</name>
</gene>
<reference evidence="1 2" key="1">
    <citation type="journal article" date="2024" name="Science">
        <title>Giant polyketide synthase enzymes in the biosynthesis of giant marine polyether toxins.</title>
        <authorList>
            <person name="Fallon T.R."/>
            <person name="Shende V.V."/>
            <person name="Wierzbicki I.H."/>
            <person name="Pendleton A.L."/>
            <person name="Watervoot N.F."/>
            <person name="Auber R.P."/>
            <person name="Gonzalez D.J."/>
            <person name="Wisecaver J.H."/>
            <person name="Moore B.S."/>
        </authorList>
    </citation>
    <scope>NUCLEOTIDE SEQUENCE [LARGE SCALE GENOMIC DNA]</scope>
    <source>
        <strain evidence="1 2">12B1</strain>
    </source>
</reference>
<sequence>MQPMLMQRLRAVLMPLRRELAVEEERAATRDSPSAAICALLLLAAVASVVSLLHLEPSAASPHGWGALAAATARAIWGTNATLHLSYPARALPRGSRLAHTRRNRTRRANLHGRMLEDTVEREGATDGHVERSTVALNHSDALVWKSAAAWDR</sequence>
<accession>A0AB34IQG9</accession>